<evidence type="ECO:0000313" key="6">
    <source>
        <dbReference type="Proteomes" id="UP000480929"/>
    </source>
</evidence>
<dbReference type="EMBL" id="WKPJ01000001">
    <property type="protein sequence ID" value="MSA87973.1"/>
    <property type="molecule type" value="Genomic_DNA"/>
</dbReference>
<evidence type="ECO:0000259" key="2">
    <source>
        <dbReference type="PROSITE" id="PS50887"/>
    </source>
</evidence>
<dbReference type="InterPro" id="IPR043128">
    <property type="entry name" value="Rev_trsase/Diguanyl_cyclase"/>
</dbReference>
<dbReference type="Proteomes" id="UP000433575">
    <property type="component" value="Unassembled WGS sequence"/>
</dbReference>
<dbReference type="OrthoDB" id="9804955at2"/>
<protein>
    <submittedName>
        <fullName evidence="3">Diguanylate cyclase</fullName>
    </submittedName>
</protein>
<feature type="transmembrane region" description="Helical" evidence="1">
    <location>
        <begin position="147"/>
        <end position="167"/>
    </location>
</feature>
<evidence type="ECO:0000313" key="3">
    <source>
        <dbReference type="EMBL" id="MSA87973.1"/>
    </source>
</evidence>
<dbReference type="InterPro" id="IPR000160">
    <property type="entry name" value="GGDEF_dom"/>
</dbReference>
<dbReference type="RefSeq" id="WP_154237622.1">
    <property type="nucleotide sequence ID" value="NZ_CALJPI010000066.1"/>
</dbReference>
<feature type="transmembrane region" description="Helical" evidence="1">
    <location>
        <begin position="179"/>
        <end position="197"/>
    </location>
</feature>
<dbReference type="PANTHER" id="PTHR45138">
    <property type="entry name" value="REGULATORY COMPONENTS OF SENSORY TRANSDUCTION SYSTEM"/>
    <property type="match status" value="1"/>
</dbReference>
<feature type="transmembrane region" description="Helical" evidence="1">
    <location>
        <begin position="84"/>
        <end position="102"/>
    </location>
</feature>
<dbReference type="PROSITE" id="PS50887">
    <property type="entry name" value="GGDEF"/>
    <property type="match status" value="1"/>
</dbReference>
<dbReference type="NCBIfam" id="TIGR00254">
    <property type="entry name" value="GGDEF"/>
    <property type="match status" value="1"/>
</dbReference>
<dbReference type="CDD" id="cd01949">
    <property type="entry name" value="GGDEF"/>
    <property type="match status" value="1"/>
</dbReference>
<dbReference type="Proteomes" id="UP000480929">
    <property type="component" value="Unassembled WGS sequence"/>
</dbReference>
<sequence>MIAMIEDVMILFFNLLIFAQMITLKDQTRQKMFKLAAGCTVFFTAYGIAVYVFQFPMVLSSLLTMSLPSLVLFWLFSAFRDARFFLSFALADTLSLITASFSKYLSLFFPQGEIFFLGLTLLLFIALLVFANPYFQLLKTLMRQVEGGWTSMAVTAMLIYFVLGFIAAYPTPIAQRREYVPVFMAVCLLTFAFYLVVLHSLQKTQKIVEQNIQLQQEQKIYHIAYTDALTGLGNRAAYLERINQLERLRKNGISICCIELDMNGLKQVNDTLGHAAGDRALREIASALKTVFLCRQSDSVFRVGGDEFCVLLSDVDKAEATACLDQLKNQLKQSSQTLGFSLAAAAGVAWVQAEESIEATMIRADDQMYKNKRGEQHVSETEIETITS</sequence>
<dbReference type="AlphaFoldDB" id="A0A6N7S254"/>
<dbReference type="SUPFAM" id="SSF55073">
    <property type="entry name" value="Nucleotide cyclase"/>
    <property type="match status" value="1"/>
</dbReference>
<evidence type="ECO:0000256" key="1">
    <source>
        <dbReference type="SAM" id="Phobius"/>
    </source>
</evidence>
<dbReference type="SMART" id="SM00267">
    <property type="entry name" value="GGDEF"/>
    <property type="match status" value="1"/>
</dbReference>
<evidence type="ECO:0000313" key="5">
    <source>
        <dbReference type="Proteomes" id="UP000433575"/>
    </source>
</evidence>
<dbReference type="InterPro" id="IPR050469">
    <property type="entry name" value="Diguanylate_Cyclase"/>
</dbReference>
<feature type="transmembrane region" description="Helical" evidence="1">
    <location>
        <begin position="59"/>
        <end position="77"/>
    </location>
</feature>
<comment type="caution">
    <text evidence="3">The sequence shown here is derived from an EMBL/GenBank/DDBJ whole genome shotgun (WGS) entry which is preliminary data.</text>
</comment>
<gene>
    <name evidence="4" type="ORF">GKD88_01340</name>
    <name evidence="3" type="ORF">GKE08_01330</name>
</gene>
<feature type="transmembrane region" description="Helical" evidence="1">
    <location>
        <begin position="35"/>
        <end position="53"/>
    </location>
</feature>
<evidence type="ECO:0000313" key="4">
    <source>
        <dbReference type="EMBL" id="MSC31769.1"/>
    </source>
</evidence>
<keyword evidence="6" id="KW-1185">Reference proteome</keyword>
<name>A0A6N7S254_9FIRM</name>
<dbReference type="EMBL" id="WKPI01000001">
    <property type="protein sequence ID" value="MSC31769.1"/>
    <property type="molecule type" value="Genomic_DNA"/>
</dbReference>
<organism evidence="3 5">
    <name type="scientific">Holdemania massiliensis</name>
    <dbReference type="NCBI Taxonomy" id="1468449"/>
    <lineage>
        <taxon>Bacteria</taxon>
        <taxon>Bacillati</taxon>
        <taxon>Bacillota</taxon>
        <taxon>Erysipelotrichia</taxon>
        <taxon>Erysipelotrichales</taxon>
        <taxon>Erysipelotrichaceae</taxon>
        <taxon>Holdemania</taxon>
    </lineage>
</organism>
<feature type="domain" description="GGDEF" evidence="2">
    <location>
        <begin position="253"/>
        <end position="383"/>
    </location>
</feature>
<dbReference type="Pfam" id="PF00990">
    <property type="entry name" value="GGDEF"/>
    <property type="match status" value="1"/>
</dbReference>
<keyword evidence="1" id="KW-0812">Transmembrane</keyword>
<proteinExistence type="predicted"/>
<feature type="transmembrane region" description="Helical" evidence="1">
    <location>
        <begin position="114"/>
        <end position="135"/>
    </location>
</feature>
<dbReference type="InterPro" id="IPR029787">
    <property type="entry name" value="Nucleotide_cyclase"/>
</dbReference>
<feature type="transmembrane region" description="Helical" evidence="1">
    <location>
        <begin position="6"/>
        <end position="23"/>
    </location>
</feature>
<reference evidence="5 6" key="1">
    <citation type="journal article" date="2019" name="Nat. Med.">
        <title>A library of human gut bacterial isolates paired with longitudinal multiomics data enables mechanistic microbiome research.</title>
        <authorList>
            <person name="Poyet M."/>
            <person name="Groussin M."/>
            <person name="Gibbons S.M."/>
            <person name="Avila-Pacheco J."/>
            <person name="Jiang X."/>
            <person name="Kearney S.M."/>
            <person name="Perrotta A.R."/>
            <person name="Berdy B."/>
            <person name="Zhao S."/>
            <person name="Lieberman T.D."/>
            <person name="Swanson P.K."/>
            <person name="Smith M."/>
            <person name="Roesemann S."/>
            <person name="Alexander J.E."/>
            <person name="Rich S.A."/>
            <person name="Livny J."/>
            <person name="Vlamakis H."/>
            <person name="Clish C."/>
            <person name="Bullock K."/>
            <person name="Deik A."/>
            <person name="Scott J."/>
            <person name="Pierce K.A."/>
            <person name="Xavier R.J."/>
            <person name="Alm E.J."/>
        </authorList>
    </citation>
    <scope>NUCLEOTIDE SEQUENCE [LARGE SCALE GENOMIC DNA]</scope>
    <source>
        <strain evidence="3 5">BIOML-A4</strain>
        <strain evidence="4 6">BIOML-A5</strain>
    </source>
</reference>
<keyword evidence="1" id="KW-1133">Transmembrane helix</keyword>
<dbReference type="PANTHER" id="PTHR45138:SF9">
    <property type="entry name" value="DIGUANYLATE CYCLASE DGCM-RELATED"/>
    <property type="match status" value="1"/>
</dbReference>
<dbReference type="Gene3D" id="3.30.70.270">
    <property type="match status" value="1"/>
</dbReference>
<keyword evidence="1" id="KW-0472">Membrane</keyword>
<dbReference type="GO" id="GO:0052621">
    <property type="term" value="F:diguanylate cyclase activity"/>
    <property type="evidence" value="ECO:0007669"/>
    <property type="project" value="TreeGrafter"/>
</dbReference>
<accession>A0A6N7S254</accession>